<dbReference type="Proteomes" id="UP000295818">
    <property type="component" value="Unassembled WGS sequence"/>
</dbReference>
<keyword evidence="3" id="KW-1185">Reference proteome</keyword>
<evidence type="ECO:0008006" key="4">
    <source>
        <dbReference type="Google" id="ProtNLM"/>
    </source>
</evidence>
<comment type="caution">
    <text evidence="2">The sequence shown here is derived from an EMBL/GenBank/DDBJ whole genome shotgun (WGS) entry which is preliminary data.</text>
</comment>
<keyword evidence="1" id="KW-1133">Transmembrane helix</keyword>
<dbReference type="EMBL" id="SLWM01000002">
    <property type="protein sequence ID" value="TCO29692.1"/>
    <property type="molecule type" value="Genomic_DNA"/>
</dbReference>
<accession>A0ABY2BS07</accession>
<evidence type="ECO:0000313" key="3">
    <source>
        <dbReference type="Proteomes" id="UP000295818"/>
    </source>
</evidence>
<organism evidence="2 3">
    <name type="scientific">Kribbella orskensis</name>
    <dbReference type="NCBI Taxonomy" id="2512216"/>
    <lineage>
        <taxon>Bacteria</taxon>
        <taxon>Bacillati</taxon>
        <taxon>Actinomycetota</taxon>
        <taxon>Actinomycetes</taxon>
        <taxon>Propionibacteriales</taxon>
        <taxon>Kribbellaceae</taxon>
        <taxon>Kribbella</taxon>
    </lineage>
</organism>
<reference evidence="2 3" key="1">
    <citation type="journal article" date="2015" name="Stand. Genomic Sci.">
        <title>Genomic Encyclopedia of Bacterial and Archaeal Type Strains, Phase III: the genomes of soil and plant-associated and newly described type strains.</title>
        <authorList>
            <person name="Whitman W.B."/>
            <person name="Woyke T."/>
            <person name="Klenk H.P."/>
            <person name="Zhou Y."/>
            <person name="Lilburn T.G."/>
            <person name="Beck B.J."/>
            <person name="De Vos P."/>
            <person name="Vandamme P."/>
            <person name="Eisen J.A."/>
            <person name="Garrity G."/>
            <person name="Hugenholtz P."/>
            <person name="Kyrpides N.C."/>
        </authorList>
    </citation>
    <scope>NUCLEOTIDE SEQUENCE [LARGE SCALE GENOMIC DNA]</scope>
    <source>
        <strain evidence="2 3">VKM Ac-2538</strain>
    </source>
</reference>
<sequence length="185" mass="20454">MAVETAAARWADEFARTGQVRIPPRRWVTAVRTVIFGVLLANQVATAMSAALGRQSWLWFPLFGAVGAPLLLWFVCATAWVTLFGRPVLVVDGAGVSLGRKYLAWHEIQAIDAIGGLGLRRRRPSDPRRPVDASVEWFGGFTIVPIAKPRKRQIFVGNHQVKELISLATWLEALRQVQSASGRSR</sequence>
<keyword evidence="1" id="KW-0472">Membrane</keyword>
<proteinExistence type="predicted"/>
<feature type="transmembrane region" description="Helical" evidence="1">
    <location>
        <begin position="57"/>
        <end position="82"/>
    </location>
</feature>
<evidence type="ECO:0000313" key="2">
    <source>
        <dbReference type="EMBL" id="TCO29692.1"/>
    </source>
</evidence>
<name>A0ABY2BS07_9ACTN</name>
<feature type="transmembrane region" description="Helical" evidence="1">
    <location>
        <begin position="27"/>
        <end position="45"/>
    </location>
</feature>
<keyword evidence="1" id="KW-0812">Transmembrane</keyword>
<gene>
    <name evidence="2" type="ORF">EV644_102412</name>
</gene>
<evidence type="ECO:0000256" key="1">
    <source>
        <dbReference type="SAM" id="Phobius"/>
    </source>
</evidence>
<protein>
    <recommendedName>
        <fullName evidence="4">PH (Pleckstrin Homology) domain-containing protein</fullName>
    </recommendedName>
</protein>